<dbReference type="EMBL" id="QLMA01000005">
    <property type="protein sequence ID" value="RAJ80334.1"/>
    <property type="molecule type" value="Genomic_DNA"/>
</dbReference>
<dbReference type="Proteomes" id="UP000249819">
    <property type="component" value="Unassembled WGS sequence"/>
</dbReference>
<name>A0A327W004_9BACT</name>
<dbReference type="AlphaFoldDB" id="A0A327W004"/>
<comment type="caution">
    <text evidence="1">The sequence shown here is derived from an EMBL/GenBank/DDBJ whole genome shotgun (WGS) entry which is preliminary data.</text>
</comment>
<evidence type="ECO:0000313" key="1">
    <source>
        <dbReference type="EMBL" id="RAJ80334.1"/>
    </source>
</evidence>
<gene>
    <name evidence="1" type="ORF">CLV59_105443</name>
</gene>
<proteinExistence type="predicted"/>
<sequence>MKPVNSKKIQLGVIKIAQLSNAQSGNNNAAASNSSCNHICPTICSQNCPTGIFICTL</sequence>
<reference evidence="1 2" key="1">
    <citation type="submission" date="2018-06" db="EMBL/GenBank/DDBJ databases">
        <title>Genomic Encyclopedia of Archaeal and Bacterial Type Strains, Phase II (KMG-II): from individual species to whole genera.</title>
        <authorList>
            <person name="Goeker M."/>
        </authorList>
    </citation>
    <scope>NUCLEOTIDE SEQUENCE [LARGE SCALE GENOMIC DNA]</scope>
    <source>
        <strain evidence="1 2">DSM 29821</strain>
    </source>
</reference>
<keyword evidence="2" id="KW-1185">Reference proteome</keyword>
<accession>A0A327W004</accession>
<protein>
    <submittedName>
        <fullName evidence="1">Uncharacterized protein</fullName>
    </submittedName>
</protein>
<organism evidence="1 2">
    <name type="scientific">Chitinophaga dinghuensis</name>
    <dbReference type="NCBI Taxonomy" id="1539050"/>
    <lineage>
        <taxon>Bacteria</taxon>
        <taxon>Pseudomonadati</taxon>
        <taxon>Bacteroidota</taxon>
        <taxon>Chitinophagia</taxon>
        <taxon>Chitinophagales</taxon>
        <taxon>Chitinophagaceae</taxon>
        <taxon>Chitinophaga</taxon>
    </lineage>
</organism>
<evidence type="ECO:0000313" key="2">
    <source>
        <dbReference type="Proteomes" id="UP000249819"/>
    </source>
</evidence>